<dbReference type="InterPro" id="IPR020805">
    <property type="entry name" value="Cell_div_FtsZ_CS"/>
</dbReference>
<sequence>MFELVDNIPQSAVIKVIGVGGGGGNAVNHMAASNIEGVEFICANTDAQALKNIGARTVLQLGPGVTKGLGAGANPEVGRQAALEDRERIAEVLAGTDMVFITTGMGGGTGTGAAPVIAEVAKELGILTVAVVTRPFPFEGKKRMVIADEGIRALAESVDSLITIPNEKLLTILGKDASLLSAFAKADDVLAGAVRGISDIIKRPGMINVDFADVKTVMSEMGMAMMGTGCASGPNRAREATEAAIRNPLLEDVNLQGARGILVNITAGPDLSLGEYSDVGNIIEQFASEQATVKVGTVIDPDMRDELHVTVVATGLGARMEKPVKVVDNTVQVAVSQPVVQQSAAQPRSEQSVNYKDYERPTVQRQSHSGAATAAKLNTQDDLDYLDIPAFLRRQAD</sequence>
<proteinExistence type="inferred from homology"/>
<evidence type="ECO:0000256" key="6">
    <source>
        <dbReference type="ARBA" id="ARBA00023210"/>
    </source>
</evidence>
<dbReference type="InterPro" id="IPR024757">
    <property type="entry name" value="FtsZ_C"/>
</dbReference>
<accession>A0A1H0MM66</accession>
<dbReference type="Gene3D" id="3.30.1330.20">
    <property type="entry name" value="Tubulin/FtsZ, C-terminal domain"/>
    <property type="match status" value="1"/>
</dbReference>
<keyword evidence="3 8" id="KW-0132">Cell division</keyword>
<dbReference type="RefSeq" id="WP_090427192.1">
    <property type="nucleotide sequence ID" value="NZ_CP040349.1"/>
</dbReference>
<comment type="subcellular location">
    <subcellularLocation>
        <location evidence="8">Cytoplasm</location>
    </subcellularLocation>
    <text evidence="8">Assembles at midcell at the inner surface of the cytoplasmic membrane.</text>
</comment>
<evidence type="ECO:0000256" key="2">
    <source>
        <dbReference type="ARBA" id="ARBA00022490"/>
    </source>
</evidence>
<evidence type="ECO:0000256" key="4">
    <source>
        <dbReference type="ARBA" id="ARBA00022741"/>
    </source>
</evidence>
<feature type="domain" description="Tubulin/FtsZ 2-layer sandwich" evidence="13">
    <location>
        <begin position="207"/>
        <end position="325"/>
    </location>
</feature>
<keyword evidence="4 8" id="KW-0547">Nucleotide-binding</keyword>
<dbReference type="EMBL" id="FNJJ01000002">
    <property type="protein sequence ID" value="SDO81376.1"/>
    <property type="molecule type" value="Genomic_DNA"/>
</dbReference>
<dbReference type="FunFam" id="3.40.50.1440:FF:000023">
    <property type="entry name" value="Cell division protein FtsZ"/>
    <property type="match status" value="1"/>
</dbReference>
<dbReference type="PANTHER" id="PTHR30314">
    <property type="entry name" value="CELL DIVISION PROTEIN FTSZ-RELATED"/>
    <property type="match status" value="1"/>
</dbReference>
<evidence type="ECO:0000256" key="10">
    <source>
        <dbReference type="RuleBase" id="RU000631"/>
    </source>
</evidence>
<evidence type="ECO:0000313" key="14">
    <source>
        <dbReference type="EMBL" id="SDO81376.1"/>
    </source>
</evidence>
<evidence type="ECO:0000259" key="12">
    <source>
        <dbReference type="SMART" id="SM00864"/>
    </source>
</evidence>
<dbReference type="InterPro" id="IPR045061">
    <property type="entry name" value="FtsZ/CetZ"/>
</dbReference>
<dbReference type="InterPro" id="IPR000158">
    <property type="entry name" value="Cell_div_FtsZ"/>
</dbReference>
<comment type="function">
    <text evidence="8 10">Essential cell division protein that forms a contractile ring structure (Z ring) at the future cell division site. The regulation of the ring assembly controls the timing and the location of cell division. One of the functions of the FtsZ ring is to recruit other cell division proteins to the septum to produce a new cell wall between the dividing cells. Binds GTP and shows GTPase activity.</text>
</comment>
<dbReference type="GO" id="GO:0043093">
    <property type="term" value="P:FtsZ-dependent cytokinesis"/>
    <property type="evidence" value="ECO:0007669"/>
    <property type="project" value="UniProtKB-UniRule"/>
</dbReference>
<organism evidence="14 15">
    <name type="scientific">Ectopseudomonas guguanensis</name>
    <dbReference type="NCBI Taxonomy" id="1198456"/>
    <lineage>
        <taxon>Bacteria</taxon>
        <taxon>Pseudomonadati</taxon>
        <taxon>Pseudomonadota</taxon>
        <taxon>Gammaproteobacteria</taxon>
        <taxon>Pseudomonadales</taxon>
        <taxon>Pseudomonadaceae</taxon>
        <taxon>Ectopseudomonas</taxon>
    </lineage>
</organism>
<dbReference type="OrthoDB" id="9813375at2"/>
<feature type="binding site" evidence="8">
    <location>
        <position position="139"/>
    </location>
    <ligand>
        <name>GTP</name>
        <dbReference type="ChEBI" id="CHEBI:37565"/>
    </ligand>
</feature>
<dbReference type="NCBIfam" id="TIGR00065">
    <property type="entry name" value="ftsZ"/>
    <property type="match status" value="1"/>
</dbReference>
<reference evidence="15" key="1">
    <citation type="submission" date="2016-10" db="EMBL/GenBank/DDBJ databases">
        <authorList>
            <person name="Varghese N."/>
            <person name="Submissions S."/>
        </authorList>
    </citation>
    <scope>NUCLEOTIDE SEQUENCE [LARGE SCALE GENOMIC DNA]</scope>
    <source>
        <strain evidence="15">JCM 18416</strain>
    </source>
</reference>
<dbReference type="PROSITE" id="PS01134">
    <property type="entry name" value="FTSZ_1"/>
    <property type="match status" value="1"/>
</dbReference>
<keyword evidence="2 8" id="KW-0963">Cytoplasm</keyword>
<dbReference type="CDD" id="cd02201">
    <property type="entry name" value="FtsZ_type1"/>
    <property type="match status" value="1"/>
</dbReference>
<feature type="region of interest" description="Disordered" evidence="11">
    <location>
        <begin position="342"/>
        <end position="378"/>
    </location>
</feature>
<evidence type="ECO:0000256" key="8">
    <source>
        <dbReference type="HAMAP-Rule" id="MF_00909"/>
    </source>
</evidence>
<dbReference type="PANTHER" id="PTHR30314:SF3">
    <property type="entry name" value="MITOCHONDRIAL DIVISION PROTEIN FSZA"/>
    <property type="match status" value="1"/>
</dbReference>
<evidence type="ECO:0000256" key="11">
    <source>
        <dbReference type="SAM" id="MobiDB-lite"/>
    </source>
</evidence>
<feature type="binding site" evidence="8">
    <location>
        <position position="143"/>
    </location>
    <ligand>
        <name>GTP</name>
        <dbReference type="ChEBI" id="CHEBI:37565"/>
    </ligand>
</feature>
<dbReference type="SMART" id="SM00864">
    <property type="entry name" value="Tubulin"/>
    <property type="match status" value="1"/>
</dbReference>
<dbReference type="PRINTS" id="PR00423">
    <property type="entry name" value="CELLDVISFTSZ"/>
</dbReference>
<dbReference type="Pfam" id="PF00091">
    <property type="entry name" value="Tubulin"/>
    <property type="match status" value="1"/>
</dbReference>
<dbReference type="AlphaFoldDB" id="A0A1H0MM66"/>
<dbReference type="InterPro" id="IPR036525">
    <property type="entry name" value="Tubulin/FtsZ_GTPase_sf"/>
</dbReference>
<name>A0A1H0MM66_9GAMM</name>
<evidence type="ECO:0000256" key="5">
    <source>
        <dbReference type="ARBA" id="ARBA00023134"/>
    </source>
</evidence>
<evidence type="ECO:0000313" key="15">
    <source>
        <dbReference type="Proteomes" id="UP000199460"/>
    </source>
</evidence>
<dbReference type="GO" id="GO:0000917">
    <property type="term" value="P:division septum assembly"/>
    <property type="evidence" value="ECO:0007669"/>
    <property type="project" value="UniProtKB-KW"/>
</dbReference>
<keyword evidence="15" id="KW-1185">Reference proteome</keyword>
<dbReference type="GO" id="GO:0005525">
    <property type="term" value="F:GTP binding"/>
    <property type="evidence" value="ECO:0007669"/>
    <property type="project" value="UniProtKB-UniRule"/>
</dbReference>
<dbReference type="SUPFAM" id="SSF52490">
    <property type="entry name" value="Tubulin nucleotide-binding domain-like"/>
    <property type="match status" value="1"/>
</dbReference>
<comment type="subunit">
    <text evidence="8">Homodimer. Polymerizes to form a dynamic ring structure in a strictly GTP-dependent manner. Interacts directly with several other division proteins.</text>
</comment>
<protein>
    <recommendedName>
        <fullName evidence="8 9">Cell division protein FtsZ</fullName>
    </recommendedName>
</protein>
<evidence type="ECO:0000256" key="7">
    <source>
        <dbReference type="ARBA" id="ARBA00023306"/>
    </source>
</evidence>
<dbReference type="SMART" id="SM00865">
    <property type="entry name" value="Tubulin_C"/>
    <property type="match status" value="1"/>
</dbReference>
<feature type="compositionally biased region" description="Polar residues" evidence="11">
    <location>
        <begin position="363"/>
        <end position="378"/>
    </location>
</feature>
<feature type="binding site" evidence="8">
    <location>
        <begin position="21"/>
        <end position="25"/>
    </location>
    <ligand>
        <name>GTP</name>
        <dbReference type="ChEBI" id="CHEBI:37565"/>
    </ligand>
</feature>
<feature type="binding site" evidence="8">
    <location>
        <begin position="108"/>
        <end position="110"/>
    </location>
    <ligand>
        <name>GTP</name>
        <dbReference type="ChEBI" id="CHEBI:37565"/>
    </ligand>
</feature>
<dbReference type="HAMAP" id="MF_00909">
    <property type="entry name" value="FtsZ"/>
    <property type="match status" value="1"/>
</dbReference>
<keyword evidence="6 8" id="KW-0717">Septation</keyword>
<dbReference type="GO" id="GO:0005737">
    <property type="term" value="C:cytoplasm"/>
    <property type="evidence" value="ECO:0007669"/>
    <property type="project" value="UniProtKB-SubCell"/>
</dbReference>
<dbReference type="InterPro" id="IPR037103">
    <property type="entry name" value="Tubulin/FtsZ-like_C"/>
</dbReference>
<dbReference type="InterPro" id="IPR008280">
    <property type="entry name" value="Tub_FtsZ_C"/>
</dbReference>
<feature type="binding site" evidence="8">
    <location>
        <position position="187"/>
    </location>
    <ligand>
        <name>GTP</name>
        <dbReference type="ChEBI" id="CHEBI:37565"/>
    </ligand>
</feature>
<keyword evidence="5 8" id="KW-0342">GTP-binding</keyword>
<evidence type="ECO:0000256" key="1">
    <source>
        <dbReference type="ARBA" id="ARBA00009690"/>
    </source>
</evidence>
<dbReference type="PROSITE" id="PS01135">
    <property type="entry name" value="FTSZ_2"/>
    <property type="match status" value="1"/>
</dbReference>
<keyword evidence="7 8" id="KW-0131">Cell cycle</keyword>
<gene>
    <name evidence="8" type="primary">ftsZ</name>
    <name evidence="14" type="ORF">SAMN05216213_102129</name>
</gene>
<dbReference type="GO" id="GO:0003924">
    <property type="term" value="F:GTPase activity"/>
    <property type="evidence" value="ECO:0007669"/>
    <property type="project" value="UniProtKB-UniRule"/>
</dbReference>
<dbReference type="FunFam" id="3.30.1330.20:FF:000004">
    <property type="entry name" value="Cell division protein FtsZ"/>
    <property type="match status" value="1"/>
</dbReference>
<evidence type="ECO:0000256" key="3">
    <source>
        <dbReference type="ARBA" id="ARBA00022618"/>
    </source>
</evidence>
<evidence type="ECO:0000256" key="9">
    <source>
        <dbReference type="NCBIfam" id="TIGR00065"/>
    </source>
</evidence>
<feature type="domain" description="Tubulin/FtsZ GTPase" evidence="12">
    <location>
        <begin position="13"/>
        <end position="205"/>
    </location>
</feature>
<dbReference type="InterPro" id="IPR003008">
    <property type="entry name" value="Tubulin_FtsZ_GTPase"/>
</dbReference>
<comment type="similarity">
    <text evidence="1 8 10">Belongs to the FtsZ family.</text>
</comment>
<dbReference type="SUPFAM" id="SSF55307">
    <property type="entry name" value="Tubulin C-terminal domain-like"/>
    <property type="match status" value="1"/>
</dbReference>
<dbReference type="GO" id="GO:0051258">
    <property type="term" value="P:protein polymerization"/>
    <property type="evidence" value="ECO:0007669"/>
    <property type="project" value="UniProtKB-UniRule"/>
</dbReference>
<dbReference type="InterPro" id="IPR018316">
    <property type="entry name" value="Tubulin/FtsZ_2-layer-sand-dom"/>
</dbReference>
<dbReference type="GO" id="GO:0032153">
    <property type="term" value="C:cell division site"/>
    <property type="evidence" value="ECO:0007669"/>
    <property type="project" value="UniProtKB-UniRule"/>
</dbReference>
<dbReference type="GeneID" id="300930371"/>
<dbReference type="Proteomes" id="UP000199460">
    <property type="component" value="Unassembled WGS sequence"/>
</dbReference>
<dbReference type="Gene3D" id="3.40.50.1440">
    <property type="entry name" value="Tubulin/FtsZ, GTPase domain"/>
    <property type="match status" value="1"/>
</dbReference>
<evidence type="ECO:0000259" key="13">
    <source>
        <dbReference type="SMART" id="SM00865"/>
    </source>
</evidence>
<dbReference type="Pfam" id="PF12327">
    <property type="entry name" value="FtsZ_C"/>
    <property type="match status" value="1"/>
</dbReference>